<dbReference type="InterPro" id="IPR002110">
    <property type="entry name" value="Ankyrin_rpt"/>
</dbReference>
<dbReference type="Proteomes" id="UP000310687">
    <property type="component" value="Unassembled WGS sequence"/>
</dbReference>
<protein>
    <submittedName>
        <fullName evidence="5">Uncharacterized protein</fullName>
    </submittedName>
</protein>
<dbReference type="SMART" id="SM00248">
    <property type="entry name" value="ANK"/>
    <property type="match status" value="6"/>
</dbReference>
<feature type="domain" description="GPI inositol-deacylase winged helix" evidence="3">
    <location>
        <begin position="310"/>
        <end position="388"/>
    </location>
</feature>
<feature type="repeat" description="ANK" evidence="2">
    <location>
        <begin position="688"/>
        <end position="720"/>
    </location>
</feature>
<dbReference type="InterPro" id="IPR054471">
    <property type="entry name" value="GPIID_WHD"/>
</dbReference>
<evidence type="ECO:0000256" key="2">
    <source>
        <dbReference type="PROSITE-ProRule" id="PRU00023"/>
    </source>
</evidence>
<dbReference type="Pfam" id="PF24883">
    <property type="entry name" value="NPHP3_N"/>
    <property type="match status" value="1"/>
</dbReference>
<evidence type="ECO:0000259" key="4">
    <source>
        <dbReference type="Pfam" id="PF24883"/>
    </source>
</evidence>
<evidence type="ECO:0000313" key="5">
    <source>
        <dbReference type="EMBL" id="THW39555.1"/>
    </source>
</evidence>
<keyword evidence="2" id="KW-0040">ANK repeat</keyword>
<dbReference type="PANTHER" id="PTHR10039">
    <property type="entry name" value="AMELOGENIN"/>
    <property type="match status" value="1"/>
</dbReference>
<accession>A0A4S8XNP4</accession>
<dbReference type="InterPro" id="IPR036770">
    <property type="entry name" value="Ankyrin_rpt-contain_sf"/>
</dbReference>
<dbReference type="Pfam" id="PF12796">
    <property type="entry name" value="Ank_2"/>
    <property type="match status" value="2"/>
</dbReference>
<dbReference type="PROSITE" id="PS50088">
    <property type="entry name" value="ANK_REPEAT"/>
    <property type="match status" value="5"/>
</dbReference>
<dbReference type="Pfam" id="PF22939">
    <property type="entry name" value="WHD_GPIID"/>
    <property type="match status" value="1"/>
</dbReference>
<dbReference type="EMBL" id="QZAL01000091">
    <property type="protein sequence ID" value="THW39555.1"/>
    <property type="molecule type" value="Genomic_DNA"/>
</dbReference>
<comment type="caution">
    <text evidence="5">The sequence shown here is derived from an EMBL/GenBank/DDBJ whole genome shotgun (WGS) entry which is preliminary data.</text>
</comment>
<dbReference type="InterPro" id="IPR027417">
    <property type="entry name" value="P-loop_NTPase"/>
</dbReference>
<dbReference type="SUPFAM" id="SSF52540">
    <property type="entry name" value="P-loop containing nucleoside triphosphate hydrolases"/>
    <property type="match status" value="1"/>
</dbReference>
<dbReference type="Gene3D" id="3.40.50.300">
    <property type="entry name" value="P-loop containing nucleotide triphosphate hydrolases"/>
    <property type="match status" value="1"/>
</dbReference>
<dbReference type="Pfam" id="PF00023">
    <property type="entry name" value="Ank"/>
    <property type="match status" value="1"/>
</dbReference>
<dbReference type="PROSITE" id="PS50297">
    <property type="entry name" value="ANK_REP_REGION"/>
    <property type="match status" value="5"/>
</dbReference>
<evidence type="ECO:0000256" key="1">
    <source>
        <dbReference type="ARBA" id="ARBA00022737"/>
    </source>
</evidence>
<evidence type="ECO:0000313" key="6">
    <source>
        <dbReference type="Proteomes" id="UP000310687"/>
    </source>
</evidence>
<dbReference type="PRINTS" id="PR01415">
    <property type="entry name" value="ANKYRIN"/>
</dbReference>
<proteinExistence type="predicted"/>
<name>A0A4S8XNP4_AURPU</name>
<feature type="repeat" description="ANK" evidence="2">
    <location>
        <begin position="754"/>
        <end position="786"/>
    </location>
</feature>
<dbReference type="SUPFAM" id="SSF48403">
    <property type="entry name" value="Ankyrin repeat"/>
    <property type="match status" value="1"/>
</dbReference>
<dbReference type="Gene3D" id="1.25.40.20">
    <property type="entry name" value="Ankyrin repeat-containing domain"/>
    <property type="match status" value="1"/>
</dbReference>
<feature type="repeat" description="ANK" evidence="2">
    <location>
        <begin position="721"/>
        <end position="753"/>
    </location>
</feature>
<dbReference type="AlphaFoldDB" id="A0A4S8XNP4"/>
<organism evidence="5 6">
    <name type="scientific">Aureobasidium pullulans</name>
    <name type="common">Black yeast</name>
    <name type="synonym">Pullularia pullulans</name>
    <dbReference type="NCBI Taxonomy" id="5580"/>
    <lineage>
        <taxon>Eukaryota</taxon>
        <taxon>Fungi</taxon>
        <taxon>Dikarya</taxon>
        <taxon>Ascomycota</taxon>
        <taxon>Pezizomycotina</taxon>
        <taxon>Dothideomycetes</taxon>
        <taxon>Dothideomycetidae</taxon>
        <taxon>Dothideales</taxon>
        <taxon>Saccotheciaceae</taxon>
        <taxon>Aureobasidium</taxon>
    </lineage>
</organism>
<reference evidence="5 6" key="1">
    <citation type="submission" date="2018-10" db="EMBL/GenBank/DDBJ databases">
        <title>Fifty Aureobasidium pullulans genomes reveal a recombining polyextremotolerant generalist.</title>
        <authorList>
            <person name="Gostincar C."/>
            <person name="Turk M."/>
            <person name="Zajc J."/>
            <person name="Gunde-Cimerman N."/>
        </authorList>
    </citation>
    <scope>NUCLEOTIDE SEQUENCE [LARGE SCALE GENOMIC DNA]</scope>
    <source>
        <strain evidence="5 6">EXF-11013</strain>
    </source>
</reference>
<evidence type="ECO:0000259" key="3">
    <source>
        <dbReference type="Pfam" id="PF22939"/>
    </source>
</evidence>
<sequence>MDAERQAILSWICPSEIDYTDQQYELTRKRQPGIGQWFLDSQHFQNWLHGSDTILMGIGMPGVGKTMITSLVVSHVLEKYKDDSGIRLAYIYCQFARHQEQTPEYLMSSILRQLVGRQSIIPDIVKSLYRSARGNRCPRPEEMSDLLETVISSFTRSIIVVDALDELTSHNGVRDKFVSKLLAICKKFEVKIFMTSRVPIKGASGTRSSTERAICALEDDMRRSIRIKLEDGNLFCGKVDLQEKVTSKILRAANGVYLIAMLYAEHLSLFEEPGELLDALDEIDHTSDPYKTVYEQTMRRITSDNNPKNKRNLALTILCYSFLAKRPLRVDELSHALAIKAGSTSFDKNRILDVSEAITRSCAGLVVLDKTNNTVKMFHKTLYDYLVEYHTKWFPDGEKSFGMTCVGYLSLDDFADGPCPEVDPSSLSSESLDDFADGSCSEVDSSSLSSKSLDDFADGPYLKVDPGRNGEFKTIDRYGVWSKVQAQDKSTLLRKRFVQYPFYEYAAQHWHEHIRGSDSETTDVVLRFLADGKKVSASRQAFDCTTSIETTGIQVAARFSLERSLVHCLQHHRLPLHYVNARDQYGRTILSYAAEMNSMEAVRLLVDAGADPNMESEAREFEGFTPLLHAAHRGHEDTVTVLLDSGADVNSKDRLAQNALAHASHSKSQAVARILLERGCDPDSEDHLQRNTLLLAAKEGCEGIVKLLLQRGAQVNYKNGSGETPLLLAAQGGHVGVAELLLKHGAQVNYKNGSGETPLLLAARCASSEVMALLIAEGAKKTAQVSRAYKEALKHRQRGEAWLSRRLQRLNSSCSSSRSMPDTIAN</sequence>
<dbReference type="PANTHER" id="PTHR10039:SF15">
    <property type="entry name" value="NACHT DOMAIN-CONTAINING PROTEIN"/>
    <property type="match status" value="1"/>
</dbReference>
<feature type="domain" description="Nephrocystin 3-like N-terminal" evidence="4">
    <location>
        <begin position="33"/>
        <end position="197"/>
    </location>
</feature>
<dbReference type="InterPro" id="IPR056884">
    <property type="entry name" value="NPHP3-like_N"/>
</dbReference>
<keyword evidence="1" id="KW-0677">Repeat</keyword>
<feature type="repeat" description="ANK" evidence="2">
    <location>
        <begin position="622"/>
        <end position="654"/>
    </location>
</feature>
<gene>
    <name evidence="5" type="ORF">D6D22_06237</name>
</gene>
<feature type="repeat" description="ANK" evidence="2">
    <location>
        <begin position="585"/>
        <end position="617"/>
    </location>
</feature>